<dbReference type="STRING" id="1081104.A0A167PP33"/>
<evidence type="ECO:0000313" key="3">
    <source>
        <dbReference type="Proteomes" id="UP000076744"/>
    </source>
</evidence>
<evidence type="ECO:0000313" key="2">
    <source>
        <dbReference type="EMBL" id="OAA56874.1"/>
    </source>
</evidence>
<keyword evidence="2" id="KW-0808">Transferase</keyword>
<proteinExistence type="predicted"/>
<comment type="caution">
    <text evidence="2">The sequence shown here is derived from an EMBL/GenBank/DDBJ whole genome shotgun (WGS) entry which is preliminary data.</text>
</comment>
<dbReference type="RefSeq" id="XP_018701905.1">
    <property type="nucleotide sequence ID" value="XM_018850993.1"/>
</dbReference>
<reference evidence="2 3" key="1">
    <citation type="journal article" date="2016" name="Genome Biol. Evol.">
        <title>Divergent and convergent evolution of fungal pathogenicity.</title>
        <authorList>
            <person name="Shang Y."/>
            <person name="Xiao G."/>
            <person name="Zheng P."/>
            <person name="Cen K."/>
            <person name="Zhan S."/>
            <person name="Wang C."/>
        </authorList>
    </citation>
    <scope>NUCLEOTIDE SEQUENCE [LARGE SCALE GENOMIC DNA]</scope>
    <source>
        <strain evidence="2 3">ARSEF 2679</strain>
    </source>
</reference>
<sequence length="222" mass="24894">MSHKEDPQILHVDAPKHKLYALVTFKYNFKHLVVSIAVCASKPETQPLPYSTFTPDPRFPIYSAADIQVLYDFDMTGGGPVCKVLIDGQVMVSKTPQRGLQHDELRREMAALVITYDAEGRLGIDIATPDLVGYVKHAETGVIIGFVREWIQSSRRGATLAKVNMARVPLDTRQKWADQIEDTLDNLHSIDLLWGDCKPDNVIVDKAEDIWLIDLGGDYAFD</sequence>
<organism evidence="2 3">
    <name type="scientific">Cordyceps fumosorosea (strain ARSEF 2679)</name>
    <name type="common">Isaria fumosorosea</name>
    <dbReference type="NCBI Taxonomy" id="1081104"/>
    <lineage>
        <taxon>Eukaryota</taxon>
        <taxon>Fungi</taxon>
        <taxon>Dikarya</taxon>
        <taxon>Ascomycota</taxon>
        <taxon>Pezizomycotina</taxon>
        <taxon>Sordariomycetes</taxon>
        <taxon>Hypocreomycetidae</taxon>
        <taxon>Hypocreales</taxon>
        <taxon>Cordycipitaceae</taxon>
        <taxon>Cordyceps</taxon>
    </lineage>
</organism>
<dbReference type="EMBL" id="AZHB01000021">
    <property type="protein sequence ID" value="OAA56874.1"/>
    <property type="molecule type" value="Genomic_DNA"/>
</dbReference>
<dbReference type="GeneID" id="30023682"/>
<dbReference type="InterPro" id="IPR000719">
    <property type="entry name" value="Prot_kinase_dom"/>
</dbReference>
<dbReference type="InterPro" id="IPR011009">
    <property type="entry name" value="Kinase-like_dom_sf"/>
</dbReference>
<dbReference type="OrthoDB" id="4062651at2759"/>
<evidence type="ECO:0000259" key="1">
    <source>
        <dbReference type="PROSITE" id="PS50011"/>
    </source>
</evidence>
<dbReference type="Proteomes" id="UP000076744">
    <property type="component" value="Unassembled WGS sequence"/>
</dbReference>
<accession>A0A167PP33</accession>
<dbReference type="Gene3D" id="1.10.510.10">
    <property type="entry name" value="Transferase(Phosphotransferase) domain 1"/>
    <property type="match status" value="1"/>
</dbReference>
<dbReference type="PROSITE" id="PS50011">
    <property type="entry name" value="PROTEIN_KINASE_DOM"/>
    <property type="match status" value="1"/>
</dbReference>
<feature type="domain" description="Protein kinase" evidence="1">
    <location>
        <begin position="67"/>
        <end position="222"/>
    </location>
</feature>
<dbReference type="SUPFAM" id="SSF56112">
    <property type="entry name" value="Protein kinase-like (PK-like)"/>
    <property type="match status" value="1"/>
</dbReference>
<keyword evidence="2" id="KW-0418">Kinase</keyword>
<gene>
    <name evidence="2" type="ORF">ISF_07390</name>
</gene>
<name>A0A167PP33_CORFA</name>
<dbReference type="AlphaFoldDB" id="A0A167PP33"/>
<dbReference type="GO" id="GO:0005524">
    <property type="term" value="F:ATP binding"/>
    <property type="evidence" value="ECO:0007669"/>
    <property type="project" value="InterPro"/>
</dbReference>
<keyword evidence="3" id="KW-1185">Reference proteome</keyword>
<dbReference type="GO" id="GO:0004672">
    <property type="term" value="F:protein kinase activity"/>
    <property type="evidence" value="ECO:0007669"/>
    <property type="project" value="InterPro"/>
</dbReference>
<protein>
    <submittedName>
        <fullName evidence="2">Protein kinase-like domain protein</fullName>
    </submittedName>
</protein>